<protein>
    <submittedName>
        <fullName evidence="1">Uncharacterized protein</fullName>
    </submittedName>
</protein>
<dbReference type="KEGG" id="xfn:XfasM23_0524"/>
<dbReference type="AlphaFoldDB" id="B2I8Z1"/>
<organism evidence="1 2">
    <name type="scientific">Xylella fastidiosa (strain M23)</name>
    <dbReference type="NCBI Taxonomy" id="405441"/>
    <lineage>
        <taxon>Bacteria</taxon>
        <taxon>Pseudomonadati</taxon>
        <taxon>Pseudomonadota</taxon>
        <taxon>Gammaproteobacteria</taxon>
        <taxon>Lysobacterales</taxon>
        <taxon>Lysobacteraceae</taxon>
        <taxon>Xylella</taxon>
    </lineage>
</organism>
<dbReference type="EMBL" id="CP001011">
    <property type="protein sequence ID" value="ACB91968.1"/>
    <property type="molecule type" value="Genomic_DNA"/>
</dbReference>
<dbReference type="Proteomes" id="UP000001698">
    <property type="component" value="Chromosome"/>
</dbReference>
<sequence length="90" mass="10254">MLNDQSEVSAVPESLFDEQSSKQFDPFFYYEIIKCSLARLHVVEGMLRAACCEQSLVLDSILDVEARLEFVIKLTEERLSVFDGGRYVGK</sequence>
<name>B2I8Z1_XYLF2</name>
<proteinExistence type="predicted"/>
<evidence type="ECO:0000313" key="2">
    <source>
        <dbReference type="Proteomes" id="UP000001698"/>
    </source>
</evidence>
<reference evidence="1 2" key="1">
    <citation type="journal article" date="2010" name="J. Bacteriol.">
        <title>Whole genome sequences of two Xylella fastidiosa strains (M12 and M23) causing almond leaf scorch disease in California.</title>
        <authorList>
            <person name="Chen J."/>
            <person name="Xie G."/>
            <person name="Han S."/>
            <person name="Chertkov O."/>
            <person name="Sims D."/>
            <person name="Civerolo E.L."/>
        </authorList>
    </citation>
    <scope>NUCLEOTIDE SEQUENCE [LARGE SCALE GENOMIC DNA]</scope>
    <source>
        <strain evidence="1 2">M23</strain>
    </source>
</reference>
<accession>B2I8Z1</accession>
<evidence type="ECO:0000313" key="1">
    <source>
        <dbReference type="EMBL" id="ACB91968.1"/>
    </source>
</evidence>
<gene>
    <name evidence="1" type="ordered locus">XfasM23_0524</name>
</gene>
<dbReference type="HOGENOM" id="CLU_2440112_0_0_6"/>
<dbReference type="RefSeq" id="WP_004091274.1">
    <property type="nucleotide sequence ID" value="NC_010577.1"/>
</dbReference>